<dbReference type="GO" id="GO:0046872">
    <property type="term" value="F:metal ion binding"/>
    <property type="evidence" value="ECO:0007669"/>
    <property type="project" value="UniProtKB-KW"/>
</dbReference>
<dbReference type="Gene3D" id="3.30.460.10">
    <property type="entry name" value="Beta Polymerase, domain 2"/>
    <property type="match status" value="1"/>
</dbReference>
<dbReference type="Pfam" id="PF03828">
    <property type="entry name" value="PAP_assoc"/>
    <property type="match status" value="1"/>
</dbReference>
<dbReference type="GO" id="GO:0043634">
    <property type="term" value="P:polyadenylation-dependent ncRNA catabolic process"/>
    <property type="evidence" value="ECO:0007669"/>
    <property type="project" value="TreeGrafter"/>
</dbReference>
<name>A0A9W9GHL6_9EURO</name>
<dbReference type="EMBL" id="JAPQKL010000008">
    <property type="protein sequence ID" value="KAJ5120424.1"/>
    <property type="molecule type" value="Genomic_DNA"/>
</dbReference>
<dbReference type="PANTHER" id="PTHR23092:SF15">
    <property type="entry name" value="INACTIVE NON-CANONICAL POLY(A) RNA POLYMERASE PROTEIN TRF4-2-RELATED"/>
    <property type="match status" value="1"/>
</dbReference>
<dbReference type="AlphaFoldDB" id="A0A9W9GHL6"/>
<reference evidence="8" key="2">
    <citation type="journal article" date="2023" name="IMA Fungus">
        <title>Comparative genomic study of the Penicillium genus elucidates a diverse pangenome and 15 lateral gene transfer events.</title>
        <authorList>
            <person name="Petersen C."/>
            <person name="Sorensen T."/>
            <person name="Nielsen M.R."/>
            <person name="Sondergaard T.E."/>
            <person name="Sorensen J.L."/>
            <person name="Fitzpatrick D.A."/>
            <person name="Frisvad J.C."/>
            <person name="Nielsen K.L."/>
        </authorList>
    </citation>
    <scope>NUCLEOTIDE SEQUENCE</scope>
    <source>
        <strain evidence="8">IBT 22155</strain>
    </source>
</reference>
<dbReference type="Gene3D" id="1.10.1410.10">
    <property type="match status" value="1"/>
</dbReference>
<evidence type="ECO:0000256" key="1">
    <source>
        <dbReference type="ARBA" id="ARBA00008593"/>
    </source>
</evidence>
<sequence>MPPPFQFRGNSNQRGSRPRHEFTFRYQKPATADRPLLSTRMESAPELLSGDSKSNLKFAPLASLSDSEEVEMDISDDSDDERPRKKRALGFGLDGAQDIETSVPAPKWSNPDPYTALPPPAEVTNKRVDVVKLIRKARLEVASKVDETDAVKQNSDFISLGMENESDMPQSNAPNNAPRGPRALEGLDSAIASRKRTRDDEIKGYSRKTGKPASRFNYDGSIIDQWRPLSQKIGTPWFEGTPSTLHVGTQLHNEILSFYHWVKPHYFEDIVRTDLVNRLEIAFRSRYPGAEIKPFGSFASGLYLPTADIDLVLLSPQFRRSGVRHFGERKGQIYSFSAFLRDLNIAVPNSIECIASARVPILKYVDKLTGLRVDLSFDNDSGLLANETFKKWKAQYPMMPVILAVIKQFLLIRGLNEVPTGGLGGFSITCLVTSLLQHLPQGHVEPNLGSILLDFFSLYGLNFPYETMAIRMDPPGYFTKKYFGNPDRLTIQDPNNPDNDISGGTKEVELILRTFGQAFDALKKRMQYLALVQGPNQSILEPIIAANFDEYLEQRYQLRHVFMTEERFARYRAPPPPPADEAFVPPPPLPAGPPPKREVLAPKVPNPAKKASTKASASSKGTRSEPENISSDEEPTKKEEKSARLRRGETRRQACQERAARLKRLRPDLERVPNTLSLSQARRHAGYETDEQMLADLDAREKLIG</sequence>
<evidence type="ECO:0000256" key="4">
    <source>
        <dbReference type="ARBA" id="ARBA00022842"/>
    </source>
</evidence>
<evidence type="ECO:0000256" key="2">
    <source>
        <dbReference type="ARBA" id="ARBA00012388"/>
    </source>
</evidence>
<evidence type="ECO:0000259" key="7">
    <source>
        <dbReference type="Pfam" id="PF22600"/>
    </source>
</evidence>
<dbReference type="PANTHER" id="PTHR23092">
    <property type="entry name" value="POLY(A) RNA POLYMERASE"/>
    <property type="match status" value="1"/>
</dbReference>
<dbReference type="InterPro" id="IPR002058">
    <property type="entry name" value="PAP_assoc"/>
</dbReference>
<feature type="region of interest" description="Disordered" evidence="5">
    <location>
        <begin position="1"/>
        <end position="85"/>
    </location>
</feature>
<dbReference type="GO" id="GO:0010605">
    <property type="term" value="P:negative regulation of macromolecule metabolic process"/>
    <property type="evidence" value="ECO:0007669"/>
    <property type="project" value="UniProtKB-ARBA"/>
</dbReference>
<feature type="region of interest" description="Disordered" evidence="5">
    <location>
        <begin position="162"/>
        <end position="210"/>
    </location>
</feature>
<keyword evidence="4" id="KW-0460">Magnesium</keyword>
<dbReference type="InterPro" id="IPR045862">
    <property type="entry name" value="Trf4-like"/>
</dbReference>
<accession>A0A9W9GHL6</accession>
<dbReference type="InterPro" id="IPR043519">
    <property type="entry name" value="NT_sf"/>
</dbReference>
<dbReference type="FunFam" id="3.30.460.10:FF:000031">
    <property type="entry name" value="Topoisomerase family protein Trf4"/>
    <property type="match status" value="1"/>
</dbReference>
<keyword evidence="9" id="KW-1185">Reference proteome</keyword>
<dbReference type="GO" id="GO:1990817">
    <property type="term" value="F:poly(A) RNA polymerase activity"/>
    <property type="evidence" value="ECO:0007669"/>
    <property type="project" value="UniProtKB-EC"/>
</dbReference>
<dbReference type="CDD" id="cd05402">
    <property type="entry name" value="NT_PAP_TUTase"/>
    <property type="match status" value="1"/>
</dbReference>
<dbReference type="Proteomes" id="UP001149079">
    <property type="component" value="Unassembled WGS sequence"/>
</dbReference>
<dbReference type="Pfam" id="PF22600">
    <property type="entry name" value="MTPAP-like_central"/>
    <property type="match status" value="1"/>
</dbReference>
<feature type="domain" description="PAP-associated" evidence="6">
    <location>
        <begin position="447"/>
        <end position="499"/>
    </location>
</feature>
<dbReference type="SUPFAM" id="SSF81631">
    <property type="entry name" value="PAP/OAS1 substrate-binding domain"/>
    <property type="match status" value="1"/>
</dbReference>
<dbReference type="EC" id="2.7.7.19" evidence="2"/>
<feature type="compositionally biased region" description="Basic and acidic residues" evidence="5">
    <location>
        <begin position="634"/>
        <end position="671"/>
    </location>
</feature>
<proteinExistence type="inferred from homology"/>
<dbReference type="OrthoDB" id="273917at2759"/>
<dbReference type="GeneID" id="81409726"/>
<feature type="region of interest" description="Disordered" evidence="5">
    <location>
        <begin position="572"/>
        <end position="689"/>
    </location>
</feature>
<dbReference type="RefSeq" id="XP_056516928.1">
    <property type="nucleotide sequence ID" value="XM_056670555.1"/>
</dbReference>
<dbReference type="GO" id="GO:0005730">
    <property type="term" value="C:nucleolus"/>
    <property type="evidence" value="ECO:0007669"/>
    <property type="project" value="TreeGrafter"/>
</dbReference>
<dbReference type="GO" id="GO:0003729">
    <property type="term" value="F:mRNA binding"/>
    <property type="evidence" value="ECO:0007669"/>
    <property type="project" value="TreeGrafter"/>
</dbReference>
<dbReference type="GO" id="GO:0031499">
    <property type="term" value="C:TRAMP complex"/>
    <property type="evidence" value="ECO:0007669"/>
    <property type="project" value="TreeGrafter"/>
</dbReference>
<evidence type="ECO:0000256" key="3">
    <source>
        <dbReference type="ARBA" id="ARBA00022723"/>
    </source>
</evidence>
<dbReference type="InterPro" id="IPR054708">
    <property type="entry name" value="MTPAP-like_central"/>
</dbReference>
<protein>
    <recommendedName>
        <fullName evidence="2">polynucleotide adenylyltransferase</fullName>
        <ecNumber evidence="2">2.7.7.19</ecNumber>
    </recommendedName>
</protein>
<feature type="compositionally biased region" description="Low complexity" evidence="5">
    <location>
        <begin position="608"/>
        <end position="620"/>
    </location>
</feature>
<evidence type="ECO:0000259" key="6">
    <source>
        <dbReference type="Pfam" id="PF03828"/>
    </source>
</evidence>
<organism evidence="8 9">
    <name type="scientific">Penicillium bovifimosum</name>
    <dbReference type="NCBI Taxonomy" id="126998"/>
    <lineage>
        <taxon>Eukaryota</taxon>
        <taxon>Fungi</taxon>
        <taxon>Dikarya</taxon>
        <taxon>Ascomycota</taxon>
        <taxon>Pezizomycotina</taxon>
        <taxon>Eurotiomycetes</taxon>
        <taxon>Eurotiomycetidae</taxon>
        <taxon>Eurotiales</taxon>
        <taxon>Aspergillaceae</taxon>
        <taxon>Penicillium</taxon>
    </lineage>
</organism>
<feature type="compositionally biased region" description="Acidic residues" evidence="5">
    <location>
        <begin position="66"/>
        <end position="80"/>
    </location>
</feature>
<keyword evidence="3" id="KW-0479">Metal-binding</keyword>
<comment type="similarity">
    <text evidence="1">Belongs to the DNA polymerase type-B-like family.</text>
</comment>
<dbReference type="GO" id="GO:0031123">
    <property type="term" value="P:RNA 3'-end processing"/>
    <property type="evidence" value="ECO:0007669"/>
    <property type="project" value="TreeGrafter"/>
</dbReference>
<evidence type="ECO:0000313" key="9">
    <source>
        <dbReference type="Proteomes" id="UP001149079"/>
    </source>
</evidence>
<reference evidence="8" key="1">
    <citation type="submission" date="2022-11" db="EMBL/GenBank/DDBJ databases">
        <authorList>
            <person name="Petersen C."/>
        </authorList>
    </citation>
    <scope>NUCLEOTIDE SEQUENCE</scope>
    <source>
        <strain evidence="8">IBT 22155</strain>
    </source>
</reference>
<dbReference type="SUPFAM" id="SSF81301">
    <property type="entry name" value="Nucleotidyltransferase"/>
    <property type="match status" value="1"/>
</dbReference>
<feature type="compositionally biased region" description="Pro residues" evidence="5">
    <location>
        <begin position="573"/>
        <end position="594"/>
    </location>
</feature>
<evidence type="ECO:0000256" key="5">
    <source>
        <dbReference type="SAM" id="MobiDB-lite"/>
    </source>
</evidence>
<feature type="domain" description="Poly(A) RNA polymerase mitochondrial-like central palm" evidence="7">
    <location>
        <begin position="251"/>
        <end position="390"/>
    </location>
</feature>
<evidence type="ECO:0000313" key="8">
    <source>
        <dbReference type="EMBL" id="KAJ5120424.1"/>
    </source>
</evidence>
<gene>
    <name evidence="8" type="ORF">N7515_009812</name>
</gene>
<comment type="caution">
    <text evidence="8">The sequence shown here is derived from an EMBL/GenBank/DDBJ whole genome shotgun (WGS) entry which is preliminary data.</text>
</comment>